<reference evidence="4" key="1">
    <citation type="submission" date="2017-02" db="UniProtKB">
        <authorList>
            <consortium name="WormBaseParasite"/>
        </authorList>
    </citation>
    <scope>IDENTIFICATION</scope>
</reference>
<evidence type="ECO:0000313" key="4">
    <source>
        <dbReference type="WBParaSite" id="HPLM_0000145401-mRNA-1"/>
    </source>
</evidence>
<evidence type="ECO:0000313" key="2">
    <source>
        <dbReference type="EMBL" id="VDO09617.1"/>
    </source>
</evidence>
<dbReference type="WBParaSite" id="HPLM_0000145401-mRNA-1">
    <property type="protein sequence ID" value="HPLM_0000145401-mRNA-1"/>
    <property type="gene ID" value="HPLM_0000145401"/>
</dbReference>
<keyword evidence="1" id="KW-1133">Transmembrane helix</keyword>
<dbReference type="Proteomes" id="UP000268014">
    <property type="component" value="Unassembled WGS sequence"/>
</dbReference>
<organism evidence="4">
    <name type="scientific">Haemonchus placei</name>
    <name type="common">Barber's pole worm</name>
    <dbReference type="NCBI Taxonomy" id="6290"/>
    <lineage>
        <taxon>Eukaryota</taxon>
        <taxon>Metazoa</taxon>
        <taxon>Ecdysozoa</taxon>
        <taxon>Nematoda</taxon>
        <taxon>Chromadorea</taxon>
        <taxon>Rhabditida</taxon>
        <taxon>Rhabditina</taxon>
        <taxon>Rhabditomorpha</taxon>
        <taxon>Strongyloidea</taxon>
        <taxon>Trichostrongylidae</taxon>
        <taxon>Haemonchus</taxon>
    </lineage>
</organism>
<reference evidence="2 3" key="2">
    <citation type="submission" date="2018-11" db="EMBL/GenBank/DDBJ databases">
        <authorList>
            <consortium name="Pathogen Informatics"/>
        </authorList>
    </citation>
    <scope>NUCLEOTIDE SEQUENCE [LARGE SCALE GENOMIC DNA]</scope>
    <source>
        <strain evidence="2 3">MHpl1</strain>
    </source>
</reference>
<keyword evidence="1" id="KW-0472">Membrane</keyword>
<evidence type="ECO:0000313" key="3">
    <source>
        <dbReference type="Proteomes" id="UP000268014"/>
    </source>
</evidence>
<dbReference type="AlphaFoldDB" id="A0A0N4VVY4"/>
<accession>A0A0N4VVY4</accession>
<protein>
    <submittedName>
        <fullName evidence="4">NADH dehydrogenase subunit 4L</fullName>
    </submittedName>
</protein>
<evidence type="ECO:0000256" key="1">
    <source>
        <dbReference type="SAM" id="Phobius"/>
    </source>
</evidence>
<proteinExistence type="predicted"/>
<keyword evidence="3" id="KW-1185">Reference proteome</keyword>
<name>A0A0N4VVY4_HAEPC</name>
<keyword evidence="1" id="KW-0812">Transmembrane</keyword>
<feature type="transmembrane region" description="Helical" evidence="1">
    <location>
        <begin position="7"/>
        <end position="28"/>
    </location>
</feature>
<gene>
    <name evidence="2" type="ORF">HPLM_LOCUS1452</name>
</gene>
<sequence>MMNTSNAVSLSVVEALTVVVVMSFGWSVTDSDGVFSVDSIVVMTGVAVTSSLLITIGVVSFLGSGD</sequence>
<feature type="transmembrane region" description="Helical" evidence="1">
    <location>
        <begin position="40"/>
        <end position="62"/>
    </location>
</feature>
<dbReference type="EMBL" id="UZAF01001924">
    <property type="protein sequence ID" value="VDO09617.1"/>
    <property type="molecule type" value="Genomic_DNA"/>
</dbReference>